<dbReference type="EMBL" id="GL348713">
    <property type="protein sequence ID" value="EFH70197.1"/>
    <property type="molecule type" value="Genomic_DNA"/>
</dbReference>
<gene>
    <name evidence="2" type="ORF">ARALYDRAFT_681464</name>
</gene>
<evidence type="ECO:0000313" key="2">
    <source>
        <dbReference type="EMBL" id="EFH70197.1"/>
    </source>
</evidence>
<feature type="region of interest" description="Disordered" evidence="1">
    <location>
        <begin position="26"/>
        <end position="78"/>
    </location>
</feature>
<organism evidence="3">
    <name type="scientific">Arabidopsis lyrata subsp. lyrata</name>
    <name type="common">Lyre-leaved rock-cress</name>
    <dbReference type="NCBI Taxonomy" id="81972"/>
    <lineage>
        <taxon>Eukaryota</taxon>
        <taxon>Viridiplantae</taxon>
        <taxon>Streptophyta</taxon>
        <taxon>Embryophyta</taxon>
        <taxon>Tracheophyta</taxon>
        <taxon>Spermatophyta</taxon>
        <taxon>Magnoliopsida</taxon>
        <taxon>eudicotyledons</taxon>
        <taxon>Gunneridae</taxon>
        <taxon>Pentapetalae</taxon>
        <taxon>rosids</taxon>
        <taxon>malvids</taxon>
        <taxon>Brassicales</taxon>
        <taxon>Brassicaceae</taxon>
        <taxon>Camelineae</taxon>
        <taxon>Arabidopsis</taxon>
    </lineage>
</organism>
<evidence type="ECO:0000313" key="3">
    <source>
        <dbReference type="Proteomes" id="UP000008694"/>
    </source>
</evidence>
<keyword evidence="3" id="KW-1185">Reference proteome</keyword>
<accession>D7KMV1</accession>
<dbReference type="AlphaFoldDB" id="D7KMV1"/>
<proteinExistence type="predicted"/>
<dbReference type="Proteomes" id="UP000008694">
    <property type="component" value="Unassembled WGS sequence"/>
</dbReference>
<name>D7KMV1_ARALL</name>
<dbReference type="Gramene" id="Al_scaffold_0001_3787">
    <property type="protein sequence ID" value="Al_scaffold_0001_3787"/>
    <property type="gene ID" value="Al_scaffold_0001_3787"/>
</dbReference>
<sequence>MGDIPIGIDEIRTSVFYSVGSVRMSETEDNNEAFLGEEVDGTTESSARRRRPTTERSSSDVPKPKKAKKKQAHRAEVW</sequence>
<protein>
    <submittedName>
        <fullName evidence="2">Predicted protein</fullName>
    </submittedName>
</protein>
<reference evidence="3" key="1">
    <citation type="journal article" date="2011" name="Nat. Genet.">
        <title>The Arabidopsis lyrata genome sequence and the basis of rapid genome size change.</title>
        <authorList>
            <person name="Hu T.T."/>
            <person name="Pattyn P."/>
            <person name="Bakker E.G."/>
            <person name="Cao J."/>
            <person name="Cheng J.-F."/>
            <person name="Clark R.M."/>
            <person name="Fahlgren N."/>
            <person name="Fawcett J.A."/>
            <person name="Grimwood J."/>
            <person name="Gundlach H."/>
            <person name="Haberer G."/>
            <person name="Hollister J.D."/>
            <person name="Ossowski S."/>
            <person name="Ottilar R.P."/>
            <person name="Salamov A.A."/>
            <person name="Schneeberger K."/>
            <person name="Spannagl M."/>
            <person name="Wang X."/>
            <person name="Yang L."/>
            <person name="Nasrallah M.E."/>
            <person name="Bergelson J."/>
            <person name="Carrington J.C."/>
            <person name="Gaut B.S."/>
            <person name="Schmutz J."/>
            <person name="Mayer K.F.X."/>
            <person name="Van de Peer Y."/>
            <person name="Grigoriev I.V."/>
            <person name="Nordborg M."/>
            <person name="Weigel D."/>
            <person name="Guo Y.-L."/>
        </authorList>
    </citation>
    <scope>NUCLEOTIDE SEQUENCE [LARGE SCALE GENOMIC DNA]</scope>
    <source>
        <strain evidence="3">cv. MN47</strain>
    </source>
</reference>
<evidence type="ECO:0000256" key="1">
    <source>
        <dbReference type="SAM" id="MobiDB-lite"/>
    </source>
</evidence>
<dbReference type="HOGENOM" id="CLU_2625322_0_0_1"/>
<feature type="compositionally biased region" description="Acidic residues" evidence="1">
    <location>
        <begin position="27"/>
        <end position="41"/>
    </location>
</feature>